<dbReference type="KEGG" id="cvn:111138186"/>
<keyword evidence="2" id="KW-1185">Reference proteome</keyword>
<dbReference type="GeneID" id="111138186"/>
<dbReference type="RefSeq" id="XP_022345748.1">
    <property type="nucleotide sequence ID" value="XM_022490040.1"/>
</dbReference>
<protein>
    <submittedName>
        <fullName evidence="3">Uncharacterized protein LOC111138186 isoform X1</fullName>
    </submittedName>
</protein>
<sequence>MMDLYLQVRSLSLLILCCGDVESNPGPPKVQPGPSKNAPSETLRTFTRSFQPELVRLIYEANNEPIPKAMYKQDPPGWNSLNDGIEFKSICNARKGGNEIFDKLIKLYMRTVKTIPRDILDVILCYEKLRDSNLKNEETEKWKTTLEKFISQNKLKKNEQVILQHLNEETIIIVLNKATELMTQGVLRLTNDAVISAYHDFGGALIKQTGEKLYNKLEAPSGIKRPATREIGTMTEEPHVSAGAKRKAVHDSKPVRIKEDVKRQKTLSPCRFQGMDAKSQEEQEGGEEIFSKCMELQHNEKDHHVIPQFSEITNSSEIFPRRPQEPMVTRVNDHSSPTGFYLTPDLSSETSESIYNPDEYFSRRPQEPMVTRVNDHSSPTGFYLTPDLSSETSESIYNSDEYIPTIEPIPGMEEDVPYEISTIEPIPGMEEDVPYEFSRRPQETTVTMFNDLAVSESIHDPYIYPSQ</sequence>
<evidence type="ECO:0000313" key="3">
    <source>
        <dbReference type="RefSeq" id="XP_022345748.1"/>
    </source>
</evidence>
<dbReference type="AlphaFoldDB" id="A0A8B8F1R5"/>
<name>A0A8B8F1R5_CRAVI</name>
<feature type="signal peptide" evidence="1">
    <location>
        <begin position="1"/>
        <end position="23"/>
    </location>
</feature>
<accession>A0A8B8F1R5</accession>
<evidence type="ECO:0000256" key="1">
    <source>
        <dbReference type="SAM" id="SignalP"/>
    </source>
</evidence>
<dbReference type="Proteomes" id="UP000694844">
    <property type="component" value="Chromosome 5"/>
</dbReference>
<organism evidence="2 3">
    <name type="scientific">Crassostrea virginica</name>
    <name type="common">Eastern oyster</name>
    <dbReference type="NCBI Taxonomy" id="6565"/>
    <lineage>
        <taxon>Eukaryota</taxon>
        <taxon>Metazoa</taxon>
        <taxon>Spiralia</taxon>
        <taxon>Lophotrochozoa</taxon>
        <taxon>Mollusca</taxon>
        <taxon>Bivalvia</taxon>
        <taxon>Autobranchia</taxon>
        <taxon>Pteriomorphia</taxon>
        <taxon>Ostreida</taxon>
        <taxon>Ostreoidea</taxon>
        <taxon>Ostreidae</taxon>
        <taxon>Crassostrea</taxon>
    </lineage>
</organism>
<reference evidence="3" key="1">
    <citation type="submission" date="2025-08" db="UniProtKB">
        <authorList>
            <consortium name="RefSeq"/>
        </authorList>
    </citation>
    <scope>IDENTIFICATION</scope>
    <source>
        <tissue evidence="3">Whole sample</tissue>
    </source>
</reference>
<proteinExistence type="predicted"/>
<evidence type="ECO:0000313" key="2">
    <source>
        <dbReference type="Proteomes" id="UP000694844"/>
    </source>
</evidence>
<feature type="chain" id="PRO_5034450222" evidence="1">
    <location>
        <begin position="24"/>
        <end position="467"/>
    </location>
</feature>
<gene>
    <name evidence="3" type="primary">LOC111138186</name>
</gene>
<keyword evidence="1" id="KW-0732">Signal</keyword>
<dbReference type="OrthoDB" id="6209171at2759"/>